<feature type="compositionally biased region" description="Basic and acidic residues" evidence="1">
    <location>
        <begin position="1"/>
        <end position="12"/>
    </location>
</feature>
<sequence length="87" mass="9977">LDRSETRRDGGFKHSWSFSLPGDSETEKRQEASVVSVEEMERQQMTSPEEKSPPLRHYSSSDPLRTYGNRSSTHIRSLNRLGPRRSG</sequence>
<protein>
    <submittedName>
        <fullName evidence="2">Uncharacterized protein</fullName>
    </submittedName>
</protein>
<keyword evidence="3" id="KW-1185">Reference proteome</keyword>
<gene>
    <name evidence="2" type="ORF">AMECASPLE_037531</name>
</gene>
<dbReference type="Proteomes" id="UP001469553">
    <property type="component" value="Unassembled WGS sequence"/>
</dbReference>
<proteinExistence type="predicted"/>
<name>A0ABV1AEC7_9TELE</name>
<reference evidence="2 3" key="1">
    <citation type="submission" date="2021-06" db="EMBL/GenBank/DDBJ databases">
        <authorList>
            <person name="Palmer J.M."/>
        </authorList>
    </citation>
    <scope>NUCLEOTIDE SEQUENCE [LARGE SCALE GENOMIC DNA]</scope>
    <source>
        <strain evidence="2 3">AS_MEX2019</strain>
        <tissue evidence="2">Muscle</tissue>
    </source>
</reference>
<dbReference type="EMBL" id="JAHRIP010091034">
    <property type="protein sequence ID" value="MEQ2316934.1"/>
    <property type="molecule type" value="Genomic_DNA"/>
</dbReference>
<evidence type="ECO:0000313" key="3">
    <source>
        <dbReference type="Proteomes" id="UP001469553"/>
    </source>
</evidence>
<comment type="caution">
    <text evidence="2">The sequence shown here is derived from an EMBL/GenBank/DDBJ whole genome shotgun (WGS) entry which is preliminary data.</text>
</comment>
<evidence type="ECO:0000256" key="1">
    <source>
        <dbReference type="SAM" id="MobiDB-lite"/>
    </source>
</evidence>
<organism evidence="2 3">
    <name type="scientific">Ameca splendens</name>
    <dbReference type="NCBI Taxonomy" id="208324"/>
    <lineage>
        <taxon>Eukaryota</taxon>
        <taxon>Metazoa</taxon>
        <taxon>Chordata</taxon>
        <taxon>Craniata</taxon>
        <taxon>Vertebrata</taxon>
        <taxon>Euteleostomi</taxon>
        <taxon>Actinopterygii</taxon>
        <taxon>Neopterygii</taxon>
        <taxon>Teleostei</taxon>
        <taxon>Neoteleostei</taxon>
        <taxon>Acanthomorphata</taxon>
        <taxon>Ovalentaria</taxon>
        <taxon>Atherinomorphae</taxon>
        <taxon>Cyprinodontiformes</taxon>
        <taxon>Goodeidae</taxon>
        <taxon>Ameca</taxon>
    </lineage>
</organism>
<evidence type="ECO:0000313" key="2">
    <source>
        <dbReference type="EMBL" id="MEQ2316934.1"/>
    </source>
</evidence>
<feature type="region of interest" description="Disordered" evidence="1">
    <location>
        <begin position="1"/>
        <end position="87"/>
    </location>
</feature>
<feature type="non-terminal residue" evidence="2">
    <location>
        <position position="1"/>
    </location>
</feature>
<feature type="compositionally biased region" description="Polar residues" evidence="1">
    <location>
        <begin position="58"/>
        <end position="76"/>
    </location>
</feature>
<accession>A0ABV1AEC7</accession>